<name>A0A7D5GFR4_9EURY</name>
<sequence length="171" mass="17121">MVPLQLDALAALVRGVVPLVLATITFVVVFGVARFTLPDVFRRLAEREGWSANGETVLLAAANGAAATLAAVLALWVAGVGRGIGTVLVLGGIVTGVAVERRRRSETSPVTELLALVAGLLAVGIAALGTSSGIVRAVGVFLAGGAFGALARAGLRAVASPRNADVSTADD</sequence>
<gene>
    <name evidence="2" type="ORF">HUG10_10555</name>
</gene>
<keyword evidence="1" id="KW-0472">Membrane</keyword>
<protein>
    <submittedName>
        <fullName evidence="2">Uncharacterized protein</fullName>
    </submittedName>
</protein>
<dbReference type="AlphaFoldDB" id="A0A7D5GFR4"/>
<feature type="transmembrane region" description="Helical" evidence="1">
    <location>
        <begin position="111"/>
        <end position="128"/>
    </location>
</feature>
<keyword evidence="1" id="KW-0812">Transmembrane</keyword>
<feature type="transmembrane region" description="Helical" evidence="1">
    <location>
        <begin position="12"/>
        <end position="37"/>
    </location>
</feature>
<evidence type="ECO:0000313" key="2">
    <source>
        <dbReference type="EMBL" id="QLG27970.1"/>
    </source>
</evidence>
<feature type="transmembrane region" description="Helical" evidence="1">
    <location>
        <begin position="83"/>
        <end position="99"/>
    </location>
</feature>
<evidence type="ECO:0000313" key="3">
    <source>
        <dbReference type="Proteomes" id="UP000509750"/>
    </source>
</evidence>
<keyword evidence="3" id="KW-1185">Reference proteome</keyword>
<proteinExistence type="predicted"/>
<accession>A0A7D5GFR4</accession>
<evidence type="ECO:0000256" key="1">
    <source>
        <dbReference type="SAM" id="Phobius"/>
    </source>
</evidence>
<reference evidence="2 3" key="1">
    <citation type="submission" date="2020-07" db="EMBL/GenBank/DDBJ databases">
        <title>Gai3-2, isolated from salt lake.</title>
        <authorList>
            <person name="Cui H."/>
            <person name="Shi X."/>
        </authorList>
    </citation>
    <scope>NUCLEOTIDE SEQUENCE [LARGE SCALE GENOMIC DNA]</scope>
    <source>
        <strain evidence="2 3">Gai3-2</strain>
    </source>
</reference>
<dbReference type="Proteomes" id="UP000509750">
    <property type="component" value="Chromosome"/>
</dbReference>
<dbReference type="KEGG" id="halg:HUG10_10555"/>
<dbReference type="EMBL" id="CP058529">
    <property type="protein sequence ID" value="QLG27970.1"/>
    <property type="molecule type" value="Genomic_DNA"/>
</dbReference>
<dbReference type="GeneID" id="56029278"/>
<dbReference type="RefSeq" id="WP_179169545.1">
    <property type="nucleotide sequence ID" value="NZ_CP058529.1"/>
</dbReference>
<feature type="transmembrane region" description="Helical" evidence="1">
    <location>
        <begin position="57"/>
        <end position="77"/>
    </location>
</feature>
<organism evidence="2 3">
    <name type="scientific">Halorarum halophilum</name>
    <dbReference type="NCBI Taxonomy" id="2743090"/>
    <lineage>
        <taxon>Archaea</taxon>
        <taxon>Methanobacteriati</taxon>
        <taxon>Methanobacteriota</taxon>
        <taxon>Stenosarchaea group</taxon>
        <taxon>Halobacteria</taxon>
        <taxon>Halobacteriales</taxon>
        <taxon>Haloferacaceae</taxon>
        <taxon>Halorarum</taxon>
    </lineage>
</organism>
<keyword evidence="1" id="KW-1133">Transmembrane helix</keyword>